<organism evidence="5 6">
    <name type="scientific">Carassius auratus</name>
    <name type="common">Goldfish</name>
    <dbReference type="NCBI Taxonomy" id="7957"/>
    <lineage>
        <taxon>Eukaryota</taxon>
        <taxon>Metazoa</taxon>
        <taxon>Chordata</taxon>
        <taxon>Craniata</taxon>
        <taxon>Vertebrata</taxon>
        <taxon>Euteleostomi</taxon>
        <taxon>Actinopterygii</taxon>
        <taxon>Neopterygii</taxon>
        <taxon>Teleostei</taxon>
        <taxon>Ostariophysi</taxon>
        <taxon>Cypriniformes</taxon>
        <taxon>Cyprinidae</taxon>
        <taxon>Cyprininae</taxon>
        <taxon>Carassius</taxon>
    </lineage>
</organism>
<feature type="chain" id="PRO_5028040619" evidence="3">
    <location>
        <begin position="21"/>
        <end position="378"/>
    </location>
</feature>
<dbReference type="OrthoDB" id="9944680at2759"/>
<dbReference type="Pfam" id="PF09294">
    <property type="entry name" value="Interfer-bind"/>
    <property type="match status" value="1"/>
</dbReference>
<dbReference type="Pfam" id="PF01108">
    <property type="entry name" value="Tissue_fac"/>
    <property type="match status" value="1"/>
</dbReference>
<feature type="signal peptide" evidence="3">
    <location>
        <begin position="1"/>
        <end position="20"/>
    </location>
</feature>
<keyword evidence="3" id="KW-0732">Signal</keyword>
<feature type="transmembrane region" description="Helical" evidence="2">
    <location>
        <begin position="239"/>
        <end position="258"/>
    </location>
</feature>
<dbReference type="InterPro" id="IPR003961">
    <property type="entry name" value="FN3_dom"/>
</dbReference>
<dbReference type="PANTHER" id="PTHR20859:SF85">
    <property type="entry name" value="INTERFERON ALPHA_BETA RECEPTOR 1 ISOFORM X1"/>
    <property type="match status" value="1"/>
</dbReference>
<dbReference type="Gene3D" id="2.60.40.10">
    <property type="entry name" value="Immunoglobulins"/>
    <property type="match status" value="2"/>
</dbReference>
<dbReference type="InterPro" id="IPR050650">
    <property type="entry name" value="Type-II_Cytokine-TF_Rcpt"/>
</dbReference>
<proteinExistence type="predicted"/>
<keyword evidence="2" id="KW-0812">Transmembrane</keyword>
<evidence type="ECO:0000256" key="1">
    <source>
        <dbReference type="SAM" id="MobiDB-lite"/>
    </source>
</evidence>
<dbReference type="KEGG" id="caua:113109134"/>
<sequence>MKSLRCFCVCSLLLLKVSTGFGDLRRPENVSMDSLNTRYVLRWDWPHETAINQTVTFTAQYILEYQSRKANYEQYWTSVCVNVREHYCDFSGAELHYNGLFLLRVQANTSQQSSSWVQIRFCPDEQAALGPPSSVKLSPVKGDLEIIITDPLSSTNQSMKTLLNDNMGYLIQYWRRSEEPQKAKVLETKNNLVMLTELDRQTWYCVRVQSRDVFNNKSSVFSDTQCTHTEGQMPYWETFLYVLIGLLLFFLLLYFCFYKMFTLLKNTFYPAIQLPDHIQELLFSESEKPQLLSPEYPVSVCVPLVLVRTELDAVAVNEESNAGEQDSSTHSQHSSGDSGIYSTEEDSSHRSTTHTDLQMSSQKHREKLHDGTLLELCA</sequence>
<dbReference type="SUPFAM" id="SSF49265">
    <property type="entry name" value="Fibronectin type III"/>
    <property type="match status" value="2"/>
</dbReference>
<keyword evidence="2" id="KW-1133">Transmembrane helix</keyword>
<feature type="domain" description="Fibronectin type-III" evidence="4">
    <location>
        <begin position="131"/>
        <end position="232"/>
    </location>
</feature>
<dbReference type="InterPro" id="IPR013783">
    <property type="entry name" value="Ig-like_fold"/>
</dbReference>
<feature type="region of interest" description="Disordered" evidence="1">
    <location>
        <begin position="319"/>
        <end position="371"/>
    </location>
</feature>
<name>A0A6P6Q4S7_CARAU</name>
<dbReference type="GeneID" id="113109134"/>
<gene>
    <name evidence="6" type="primary">LOC113109134</name>
</gene>
<feature type="compositionally biased region" description="Low complexity" evidence="1">
    <location>
        <begin position="325"/>
        <end position="339"/>
    </location>
</feature>
<dbReference type="RefSeq" id="XP_026128488.1">
    <property type="nucleotide sequence ID" value="XM_026272703.1"/>
</dbReference>
<evidence type="ECO:0000313" key="6">
    <source>
        <dbReference type="RefSeq" id="XP_026128488.1"/>
    </source>
</evidence>
<evidence type="ECO:0000256" key="2">
    <source>
        <dbReference type="SAM" id="Phobius"/>
    </source>
</evidence>
<protein>
    <submittedName>
        <fullName evidence="6">Interferon alpha/beta receptor 1a-like</fullName>
    </submittedName>
</protein>
<evidence type="ECO:0000259" key="4">
    <source>
        <dbReference type="PROSITE" id="PS50853"/>
    </source>
</evidence>
<evidence type="ECO:0000256" key="3">
    <source>
        <dbReference type="SAM" id="SignalP"/>
    </source>
</evidence>
<dbReference type="PANTHER" id="PTHR20859">
    <property type="entry name" value="INTERFERON/INTERLEUKIN RECEPTOR"/>
    <property type="match status" value="1"/>
</dbReference>
<reference evidence="6" key="1">
    <citation type="submission" date="2025-08" db="UniProtKB">
        <authorList>
            <consortium name="RefSeq"/>
        </authorList>
    </citation>
    <scope>IDENTIFICATION</scope>
    <source>
        <strain evidence="6">Wakin</strain>
        <tissue evidence="6">Muscle</tissue>
    </source>
</reference>
<evidence type="ECO:0000313" key="5">
    <source>
        <dbReference type="Proteomes" id="UP000515129"/>
    </source>
</evidence>
<dbReference type="InterPro" id="IPR036116">
    <property type="entry name" value="FN3_sf"/>
</dbReference>
<accession>A0A6P6Q4S7</accession>
<dbReference type="InterPro" id="IPR015373">
    <property type="entry name" value="Interferon/interleukin_rcp_dom"/>
</dbReference>
<dbReference type="Proteomes" id="UP000515129">
    <property type="component" value="Chromosome 9"/>
</dbReference>
<keyword evidence="5" id="KW-1185">Reference proteome</keyword>
<dbReference type="GO" id="GO:0005886">
    <property type="term" value="C:plasma membrane"/>
    <property type="evidence" value="ECO:0007669"/>
    <property type="project" value="TreeGrafter"/>
</dbReference>
<dbReference type="GO" id="GO:0004904">
    <property type="term" value="F:interferon receptor activity"/>
    <property type="evidence" value="ECO:0007669"/>
    <property type="project" value="TreeGrafter"/>
</dbReference>
<dbReference type="PROSITE" id="PS50853">
    <property type="entry name" value="FN3"/>
    <property type="match status" value="1"/>
</dbReference>
<dbReference type="AlphaFoldDB" id="A0A6P6Q4S7"/>
<keyword evidence="2" id="KW-0472">Membrane</keyword>